<proteinExistence type="predicted"/>
<keyword evidence="2" id="KW-1185">Reference proteome</keyword>
<reference evidence="1" key="2">
    <citation type="submission" date="2020-11" db="EMBL/GenBank/DDBJ databases">
        <authorList>
            <person name="McCartney M.A."/>
            <person name="Auch B."/>
            <person name="Kono T."/>
            <person name="Mallez S."/>
            <person name="Becker A."/>
            <person name="Gohl D.M."/>
            <person name="Silverstein K.A.T."/>
            <person name="Koren S."/>
            <person name="Bechman K.B."/>
            <person name="Herman A."/>
            <person name="Abrahante J.E."/>
            <person name="Garbe J."/>
        </authorList>
    </citation>
    <scope>NUCLEOTIDE SEQUENCE</scope>
    <source>
        <strain evidence="1">Duluth1</strain>
        <tissue evidence="1">Whole animal</tissue>
    </source>
</reference>
<protein>
    <submittedName>
        <fullName evidence="1">Uncharacterized protein</fullName>
    </submittedName>
</protein>
<dbReference type="Proteomes" id="UP000828390">
    <property type="component" value="Unassembled WGS sequence"/>
</dbReference>
<comment type="caution">
    <text evidence="1">The sequence shown here is derived from an EMBL/GenBank/DDBJ whole genome shotgun (WGS) entry which is preliminary data.</text>
</comment>
<dbReference type="AlphaFoldDB" id="A0A9D4NHH9"/>
<organism evidence="1 2">
    <name type="scientific">Dreissena polymorpha</name>
    <name type="common">Zebra mussel</name>
    <name type="synonym">Mytilus polymorpha</name>
    <dbReference type="NCBI Taxonomy" id="45954"/>
    <lineage>
        <taxon>Eukaryota</taxon>
        <taxon>Metazoa</taxon>
        <taxon>Spiralia</taxon>
        <taxon>Lophotrochozoa</taxon>
        <taxon>Mollusca</taxon>
        <taxon>Bivalvia</taxon>
        <taxon>Autobranchia</taxon>
        <taxon>Heteroconchia</taxon>
        <taxon>Euheterodonta</taxon>
        <taxon>Imparidentia</taxon>
        <taxon>Neoheterodontei</taxon>
        <taxon>Myida</taxon>
        <taxon>Dreissenoidea</taxon>
        <taxon>Dreissenidae</taxon>
        <taxon>Dreissena</taxon>
    </lineage>
</organism>
<evidence type="ECO:0000313" key="1">
    <source>
        <dbReference type="EMBL" id="KAH3894401.1"/>
    </source>
</evidence>
<evidence type="ECO:0000313" key="2">
    <source>
        <dbReference type="Proteomes" id="UP000828390"/>
    </source>
</evidence>
<accession>A0A9D4NHH9</accession>
<dbReference type="EMBL" id="JAIWYP010000001">
    <property type="protein sequence ID" value="KAH3894401.1"/>
    <property type="molecule type" value="Genomic_DNA"/>
</dbReference>
<sequence length="74" mass="8097">MAAKGRGIFPYMAIYSTANTEQTYFAIRSGKAQLVDADSAVEAASVCDSKSHFAAKLRICLPRRAKAPELRIVY</sequence>
<reference evidence="1" key="1">
    <citation type="journal article" date="2019" name="bioRxiv">
        <title>The Genome of the Zebra Mussel, Dreissena polymorpha: A Resource for Invasive Species Research.</title>
        <authorList>
            <person name="McCartney M.A."/>
            <person name="Auch B."/>
            <person name="Kono T."/>
            <person name="Mallez S."/>
            <person name="Zhang Y."/>
            <person name="Obille A."/>
            <person name="Becker A."/>
            <person name="Abrahante J.E."/>
            <person name="Garbe J."/>
            <person name="Badalamenti J.P."/>
            <person name="Herman A."/>
            <person name="Mangelson H."/>
            <person name="Liachko I."/>
            <person name="Sullivan S."/>
            <person name="Sone E.D."/>
            <person name="Koren S."/>
            <person name="Silverstein K.A.T."/>
            <person name="Beckman K.B."/>
            <person name="Gohl D.M."/>
        </authorList>
    </citation>
    <scope>NUCLEOTIDE SEQUENCE</scope>
    <source>
        <strain evidence="1">Duluth1</strain>
        <tissue evidence="1">Whole animal</tissue>
    </source>
</reference>
<gene>
    <name evidence="1" type="ORF">DPMN_018558</name>
</gene>
<name>A0A9D4NHH9_DREPO</name>